<feature type="compositionally biased region" description="Basic residues" evidence="1">
    <location>
        <begin position="70"/>
        <end position="84"/>
    </location>
</feature>
<organism evidence="3 4">
    <name type="scientific">Mycena albidolilacea</name>
    <dbReference type="NCBI Taxonomy" id="1033008"/>
    <lineage>
        <taxon>Eukaryota</taxon>
        <taxon>Fungi</taxon>
        <taxon>Dikarya</taxon>
        <taxon>Basidiomycota</taxon>
        <taxon>Agaricomycotina</taxon>
        <taxon>Agaricomycetes</taxon>
        <taxon>Agaricomycetidae</taxon>
        <taxon>Agaricales</taxon>
        <taxon>Marasmiineae</taxon>
        <taxon>Mycenaceae</taxon>
        <taxon>Mycena</taxon>
    </lineage>
</organism>
<feature type="compositionally biased region" description="Basic and acidic residues" evidence="1">
    <location>
        <begin position="281"/>
        <end position="292"/>
    </location>
</feature>
<reference evidence="3" key="1">
    <citation type="submission" date="2023-03" db="EMBL/GenBank/DDBJ databases">
        <title>Massive genome expansion in bonnet fungi (Mycena s.s.) driven by repeated elements and novel gene families across ecological guilds.</title>
        <authorList>
            <consortium name="Lawrence Berkeley National Laboratory"/>
            <person name="Harder C.B."/>
            <person name="Miyauchi S."/>
            <person name="Viragh M."/>
            <person name="Kuo A."/>
            <person name="Thoen E."/>
            <person name="Andreopoulos B."/>
            <person name="Lu D."/>
            <person name="Skrede I."/>
            <person name="Drula E."/>
            <person name="Henrissat B."/>
            <person name="Morin E."/>
            <person name="Kohler A."/>
            <person name="Barry K."/>
            <person name="LaButti K."/>
            <person name="Morin E."/>
            <person name="Salamov A."/>
            <person name="Lipzen A."/>
            <person name="Mereny Z."/>
            <person name="Hegedus B."/>
            <person name="Baldrian P."/>
            <person name="Stursova M."/>
            <person name="Weitz H."/>
            <person name="Taylor A."/>
            <person name="Grigoriev I.V."/>
            <person name="Nagy L.G."/>
            <person name="Martin F."/>
            <person name="Kauserud H."/>
        </authorList>
    </citation>
    <scope>NUCLEOTIDE SEQUENCE</scope>
    <source>
        <strain evidence="3">CBHHK002</strain>
    </source>
</reference>
<feature type="compositionally biased region" description="Basic and acidic residues" evidence="1">
    <location>
        <begin position="46"/>
        <end position="55"/>
    </location>
</feature>
<feature type="domain" description="DUF6532" evidence="2">
    <location>
        <begin position="442"/>
        <end position="581"/>
    </location>
</feature>
<feature type="compositionally biased region" description="Low complexity" evidence="1">
    <location>
        <begin position="117"/>
        <end position="131"/>
    </location>
</feature>
<sequence length="582" mass="63912">MRKPMLELKTDPKDKTQPKDDAKAKNQADDKIESCKRTSSSVAVADKPKKPKETPANESDEQEVLTGGKGKAKVKSTRTQRKHAAPTIAIDTDDEEPKPKQKTVHIDFTDPATFPGKAKTTTISKTSKTAAGPDVGVSDAEEFLIEAPRIIGQRTKPVAIVSDEEDNEMADAPLRAAQHLFDDEAESDGKDPLLEALKRAAELKAKKGQLSDDDMVGFESDHEFHEQMAKATWYMKPIAPCSRSLSTGSWSSRYGLTFPDTDNEGLADVALYDESGDEEEPAAKSKDQKTREVSTACQKKADLERPKMRSAPQVKSEPYAAASSLPSRPESSYHKSARFVNPPPGKDIHLNDQPDACKAVVRRAIVLLKTGIFCENSYMQILSRTGFGKGYLVQSAKNLGDDAVHIKQRLMTDPKYLAVLADLVRHCLLSHASFGTHFSLELVDRVNIIRGSIKKVAASLAPGLYKILGPTPEATKKLIEELLKDHRYIFGINLHTSWIKTNEPFLHAAIIAVIKQAILTGAFKAQVEHLFASTDPDHPEHLELPDAMVCIATTAVHATLVEYCTTGEHQPINFTEAAYEDA</sequence>
<comment type="caution">
    <text evidence="3">The sequence shown here is derived from an EMBL/GenBank/DDBJ whole genome shotgun (WGS) entry which is preliminary data.</text>
</comment>
<dbReference type="Pfam" id="PF20149">
    <property type="entry name" value="DUF6532"/>
    <property type="match status" value="1"/>
</dbReference>
<feature type="region of interest" description="Disordered" evidence="1">
    <location>
        <begin position="274"/>
        <end position="347"/>
    </location>
</feature>
<protein>
    <recommendedName>
        <fullName evidence="2">DUF6532 domain-containing protein</fullName>
    </recommendedName>
</protein>
<feature type="region of interest" description="Disordered" evidence="1">
    <location>
        <begin position="1"/>
        <end position="134"/>
    </location>
</feature>
<evidence type="ECO:0000256" key="1">
    <source>
        <dbReference type="SAM" id="MobiDB-lite"/>
    </source>
</evidence>
<feature type="compositionally biased region" description="Basic and acidic residues" evidence="1">
    <location>
        <begin position="1"/>
        <end position="36"/>
    </location>
</feature>
<proteinExistence type="predicted"/>
<accession>A0AAD6ZW65</accession>
<dbReference type="AlphaFoldDB" id="A0AAD6ZW65"/>
<dbReference type="Proteomes" id="UP001218218">
    <property type="component" value="Unassembled WGS sequence"/>
</dbReference>
<dbReference type="InterPro" id="IPR045341">
    <property type="entry name" value="DUF6532"/>
</dbReference>
<gene>
    <name evidence="3" type="ORF">DFH08DRAFT_811073</name>
</gene>
<keyword evidence="4" id="KW-1185">Reference proteome</keyword>
<evidence type="ECO:0000313" key="3">
    <source>
        <dbReference type="EMBL" id="KAJ7342730.1"/>
    </source>
</evidence>
<evidence type="ECO:0000313" key="4">
    <source>
        <dbReference type="Proteomes" id="UP001218218"/>
    </source>
</evidence>
<evidence type="ECO:0000259" key="2">
    <source>
        <dbReference type="Pfam" id="PF20149"/>
    </source>
</evidence>
<dbReference type="EMBL" id="JARIHO010000024">
    <property type="protein sequence ID" value="KAJ7342730.1"/>
    <property type="molecule type" value="Genomic_DNA"/>
</dbReference>
<name>A0AAD6ZW65_9AGAR</name>